<name>A0A382AGJ7_9ZZZZ</name>
<dbReference type="EMBL" id="UINC01025119">
    <property type="protein sequence ID" value="SVB00113.1"/>
    <property type="molecule type" value="Genomic_DNA"/>
</dbReference>
<accession>A0A382AGJ7</accession>
<dbReference type="AlphaFoldDB" id="A0A382AGJ7"/>
<gene>
    <name evidence="1" type="ORF">METZ01_LOCUS152967</name>
</gene>
<evidence type="ECO:0000313" key="1">
    <source>
        <dbReference type="EMBL" id="SVB00113.1"/>
    </source>
</evidence>
<proteinExistence type="predicted"/>
<reference evidence="1" key="1">
    <citation type="submission" date="2018-05" db="EMBL/GenBank/DDBJ databases">
        <authorList>
            <person name="Lanie J.A."/>
            <person name="Ng W.-L."/>
            <person name="Kazmierczak K.M."/>
            <person name="Andrzejewski T.M."/>
            <person name="Davidsen T.M."/>
            <person name="Wayne K.J."/>
            <person name="Tettelin H."/>
            <person name="Glass J.I."/>
            <person name="Rusch D."/>
            <person name="Podicherti R."/>
            <person name="Tsui H.-C.T."/>
            <person name="Winkler M.E."/>
        </authorList>
    </citation>
    <scope>NUCLEOTIDE SEQUENCE</scope>
</reference>
<protein>
    <submittedName>
        <fullName evidence="1">Uncharacterized protein</fullName>
    </submittedName>
</protein>
<sequence>MGKYVTKNRKEDEKRVVSVRIRRPVFEAFKGASLAAQKYGYRMTLSGVFETALDDAITEFKEISGIDFHDIEKTNLYEEWEKKYEAALKAASAKSHKIDNTKKGRGKGK</sequence>
<organism evidence="1">
    <name type="scientific">marine metagenome</name>
    <dbReference type="NCBI Taxonomy" id="408172"/>
    <lineage>
        <taxon>unclassified sequences</taxon>
        <taxon>metagenomes</taxon>
        <taxon>ecological metagenomes</taxon>
    </lineage>
</organism>